<protein>
    <submittedName>
        <fullName evidence="1">Uncharacterized protein</fullName>
    </submittedName>
</protein>
<evidence type="ECO:0000313" key="3">
    <source>
        <dbReference type="Proteomes" id="UP001432046"/>
    </source>
</evidence>
<evidence type="ECO:0000313" key="1">
    <source>
        <dbReference type="EMBL" id="NVI41565.1"/>
    </source>
</evidence>
<reference evidence="1" key="1">
    <citation type="submission" date="2020-06" db="EMBL/GenBank/DDBJ databases">
        <title>Whole Genome Sequence of Bradyrhizobium sp. Strain 1S1.</title>
        <authorList>
            <person name="Bromfield E.S.P."/>
            <person name="Cloutier S."/>
        </authorList>
    </citation>
    <scope>NUCLEOTIDE SEQUENCE [LARGE SCALE GENOMIC DNA]</scope>
    <source>
        <strain evidence="1">1S1</strain>
    </source>
</reference>
<name>A0A973ZXY0_9BRAD</name>
<dbReference type="EMBL" id="JAAOLE020000001">
    <property type="protein sequence ID" value="NVI41565.1"/>
    <property type="molecule type" value="Genomic_DNA"/>
</dbReference>
<evidence type="ECO:0000313" key="2">
    <source>
        <dbReference type="EMBL" id="WXC79903.1"/>
    </source>
</evidence>
<dbReference type="Proteomes" id="UP001432046">
    <property type="component" value="Chromosome"/>
</dbReference>
<dbReference type="RefSeq" id="WP_166212604.1">
    <property type="nucleotide sequence ID" value="NZ_CP088285.1"/>
</dbReference>
<keyword evidence="3" id="KW-1185">Reference proteome</keyword>
<dbReference type="EMBL" id="CP147711">
    <property type="protein sequence ID" value="WXC79903.1"/>
    <property type="molecule type" value="Genomic_DNA"/>
</dbReference>
<gene>
    <name evidence="1" type="ORF">HAP48_000280</name>
    <name evidence="2" type="ORF">WDK88_43400</name>
</gene>
<sequence length="271" mass="30261">MERLIEVRRRSEIFSPAFDFKMFLRFAKKISSLRTTRALSQIKIVELPRLGAITGDAMSERPDVLRDVSATALEHMQRCLPQSWSGLTRADLLYVFASTAAHNLRPYGKGCPSQDYSELLRSEHLDCSNYGLLTYYFSRLLLGEADRRPLSFVGWDGGAVGNHQMLFVSEPGKTPHLAIDPTLGIACIASFDDIASGKPVPPDAIAIIGATEQLSASRVAFITALLEGQFRPSDLLYYFPTVEDYLTRYGNPFDWPTPAISILRNRHSGDR</sequence>
<reference evidence="2" key="3">
    <citation type="submission" date="2024-03" db="EMBL/GenBank/DDBJ databases">
        <authorList>
            <person name="Bromfield E.S.P."/>
            <person name="Cloutier S."/>
        </authorList>
    </citation>
    <scope>NUCLEOTIDE SEQUENCE</scope>
    <source>
        <strain evidence="2">5S5</strain>
    </source>
</reference>
<proteinExistence type="predicted"/>
<dbReference type="AlphaFoldDB" id="A0A973ZXY0"/>
<organism evidence="1">
    <name type="scientific">Bradyrhizobium septentrionale</name>
    <dbReference type="NCBI Taxonomy" id="1404411"/>
    <lineage>
        <taxon>Bacteria</taxon>
        <taxon>Pseudomonadati</taxon>
        <taxon>Pseudomonadota</taxon>
        <taxon>Alphaproteobacteria</taxon>
        <taxon>Hyphomicrobiales</taxon>
        <taxon>Nitrobacteraceae</taxon>
        <taxon>Bradyrhizobium</taxon>
    </lineage>
</organism>
<accession>A0A973ZXY0</accession>
<reference evidence="2" key="2">
    <citation type="journal article" date="2021" name="Int. J. Syst. Evol. Microbiol.">
        <title>Bradyrhizobium septentrionale sp. nov. (sv. septentrionale) and Bradyrhizobium quebecense sp. nov. (sv. septentrionale) associated with legumes native to Canada possess rearranged symbiosis genes and numerous insertion sequences.</title>
        <authorList>
            <person name="Bromfield E.S.P."/>
            <person name="Cloutier S."/>
        </authorList>
    </citation>
    <scope>NUCLEOTIDE SEQUENCE</scope>
    <source>
        <strain evidence="2">5S5</strain>
    </source>
</reference>